<gene>
    <name evidence="2" type="ORF">C2845_PM11G08120</name>
</gene>
<protein>
    <submittedName>
        <fullName evidence="2">Uncharacterized protein</fullName>
    </submittedName>
</protein>
<accession>A0A3L6RUC9</accession>
<dbReference type="EMBL" id="PQIB02000007">
    <property type="protein sequence ID" value="RLN09392.1"/>
    <property type="molecule type" value="Genomic_DNA"/>
</dbReference>
<evidence type="ECO:0000313" key="2">
    <source>
        <dbReference type="EMBL" id="RLN09392.1"/>
    </source>
</evidence>
<evidence type="ECO:0000256" key="1">
    <source>
        <dbReference type="SAM" id="MobiDB-lite"/>
    </source>
</evidence>
<feature type="compositionally biased region" description="Basic residues" evidence="1">
    <location>
        <begin position="63"/>
        <end position="78"/>
    </location>
</feature>
<dbReference type="Proteomes" id="UP000275267">
    <property type="component" value="Unassembled WGS sequence"/>
</dbReference>
<organism evidence="2 3">
    <name type="scientific">Panicum miliaceum</name>
    <name type="common">Proso millet</name>
    <name type="synonym">Broomcorn millet</name>
    <dbReference type="NCBI Taxonomy" id="4540"/>
    <lineage>
        <taxon>Eukaryota</taxon>
        <taxon>Viridiplantae</taxon>
        <taxon>Streptophyta</taxon>
        <taxon>Embryophyta</taxon>
        <taxon>Tracheophyta</taxon>
        <taxon>Spermatophyta</taxon>
        <taxon>Magnoliopsida</taxon>
        <taxon>Liliopsida</taxon>
        <taxon>Poales</taxon>
        <taxon>Poaceae</taxon>
        <taxon>PACMAD clade</taxon>
        <taxon>Panicoideae</taxon>
        <taxon>Panicodae</taxon>
        <taxon>Paniceae</taxon>
        <taxon>Panicinae</taxon>
        <taxon>Panicum</taxon>
        <taxon>Panicum sect. Panicum</taxon>
    </lineage>
</organism>
<sequence>MWDRAMDLTILPLSLRTCNPIRLFIPQSRILLARRRRPSAAAPQPPSLPHQAAVDLRIWSRPSRSRSRPSRGRKRGRGCKAEAGGRRAAGRSRPAARPRGAGVGPLPQASPGRAGAWPLPLPQAAPGRAGAWLLPLPQAAPGRQVEAERQVDRAGAVRWRRAARVLRGRHSRVLWPQRRGATGQAVLLQAVPLRRHERRAGVLPEGVGSMHAAVLDGPFVLQVLKYF</sequence>
<feature type="region of interest" description="Disordered" evidence="1">
    <location>
        <begin position="36"/>
        <end position="114"/>
    </location>
</feature>
<comment type="caution">
    <text evidence="2">The sequence shown here is derived from an EMBL/GenBank/DDBJ whole genome shotgun (WGS) entry which is preliminary data.</text>
</comment>
<name>A0A3L6RUC9_PANMI</name>
<evidence type="ECO:0000313" key="3">
    <source>
        <dbReference type="Proteomes" id="UP000275267"/>
    </source>
</evidence>
<dbReference type="AlphaFoldDB" id="A0A3L6RUC9"/>
<keyword evidence="3" id="KW-1185">Reference proteome</keyword>
<proteinExistence type="predicted"/>
<reference evidence="3" key="1">
    <citation type="journal article" date="2019" name="Nat. Commun.">
        <title>The genome of broomcorn millet.</title>
        <authorList>
            <person name="Zou C."/>
            <person name="Miki D."/>
            <person name="Li D."/>
            <person name="Tang Q."/>
            <person name="Xiao L."/>
            <person name="Rajput S."/>
            <person name="Deng P."/>
            <person name="Jia W."/>
            <person name="Huang R."/>
            <person name="Zhang M."/>
            <person name="Sun Y."/>
            <person name="Hu J."/>
            <person name="Fu X."/>
            <person name="Schnable P.S."/>
            <person name="Li F."/>
            <person name="Zhang H."/>
            <person name="Feng B."/>
            <person name="Zhu X."/>
            <person name="Liu R."/>
            <person name="Schnable J.C."/>
            <person name="Zhu J.-K."/>
            <person name="Zhang H."/>
        </authorList>
    </citation>
    <scope>NUCLEOTIDE SEQUENCE [LARGE SCALE GENOMIC DNA]</scope>
</reference>